<proteinExistence type="predicted"/>
<dbReference type="PANTHER" id="PTHR28208:SF3">
    <property type="entry name" value="PHOSPHATIDATE PHOSPHATASE APP1"/>
    <property type="match status" value="1"/>
</dbReference>
<dbReference type="RefSeq" id="WP_193685805.1">
    <property type="nucleotide sequence ID" value="NZ_CP062941.1"/>
</dbReference>
<dbReference type="InterPro" id="IPR052935">
    <property type="entry name" value="Mg2+_PAP"/>
</dbReference>
<name>A0A7L9U3A6_9BURK</name>
<feature type="domain" description="Phosphatidate phosphatase APP1 catalytic" evidence="1">
    <location>
        <begin position="272"/>
        <end position="426"/>
    </location>
</feature>
<accession>A0A7L9U3A6</accession>
<dbReference type="PANTHER" id="PTHR28208">
    <property type="entry name" value="PHOSPHATIDATE PHOSPHATASE APP1"/>
    <property type="match status" value="1"/>
</dbReference>
<keyword evidence="3" id="KW-1185">Reference proteome</keyword>
<dbReference type="InterPro" id="IPR019236">
    <property type="entry name" value="APP1_cat"/>
</dbReference>
<evidence type="ECO:0000313" key="3">
    <source>
        <dbReference type="Proteomes" id="UP000593875"/>
    </source>
</evidence>
<dbReference type="Pfam" id="PF09949">
    <property type="entry name" value="APP1_cat"/>
    <property type="match status" value="1"/>
</dbReference>
<gene>
    <name evidence="2" type="ORF">LPB04_17625</name>
</gene>
<dbReference type="AlphaFoldDB" id="A0A7L9U3A6"/>
<sequence length="492" mass="53678">MPEPGHLPIPMTEPRIETAYLILSPAGLAEVAARAAPGATVYLNPGLASDSELARLRQAGVQVQLLPRALPAALSGEFERALQAAGIAPHRLWIEHPPAAREAVAVAAAPRRLDEAAQAPALHDRLADAAGQFATRALRRLRRLGSDHPLLVLPYLGFGNANKLWIKGRVLDEASFREQTGQDSSWSNLVALYRRLESDEVAGARVTAHFDGRSWETVTDSGGYFEFEILPSSPLAGGAHRVDLELPDSLGADGQPVRASAEAFVPAASARFGIISDIDDTVLWTNVTNKLNMALMLARTNAHTRKPFKGVAAFYRALRDGASGNEDNPLFYVSSSPWHLFGFLVDFLRLQGIPVGPLLLRELGMRDVFKLTKHGNHKLEKIELILRFYPGMQFVLIGDSGEKDPEIYAEIVRRHPQAVRMIYIRNVNPDPVRIEALDRLIEEVSTTGTQLILAPDSVFAASHAAAEGLIKVDRLAGVRSDKKEDDKLLPSG</sequence>
<dbReference type="KEGG" id="mlir:LPB04_17625"/>
<evidence type="ECO:0000259" key="1">
    <source>
        <dbReference type="Pfam" id="PF09949"/>
    </source>
</evidence>
<dbReference type="GO" id="GO:0008195">
    <property type="term" value="F:phosphatidate phosphatase activity"/>
    <property type="evidence" value="ECO:0007669"/>
    <property type="project" value="InterPro"/>
</dbReference>
<dbReference type="EMBL" id="CP062941">
    <property type="protein sequence ID" value="QOL48762.1"/>
    <property type="molecule type" value="Genomic_DNA"/>
</dbReference>
<organism evidence="2 3">
    <name type="scientific">Massilia litorea</name>
    <dbReference type="NCBI Taxonomy" id="2769491"/>
    <lineage>
        <taxon>Bacteria</taxon>
        <taxon>Pseudomonadati</taxon>
        <taxon>Pseudomonadota</taxon>
        <taxon>Betaproteobacteria</taxon>
        <taxon>Burkholderiales</taxon>
        <taxon>Oxalobacteraceae</taxon>
        <taxon>Telluria group</taxon>
        <taxon>Massilia</taxon>
    </lineage>
</organism>
<evidence type="ECO:0000313" key="2">
    <source>
        <dbReference type="EMBL" id="QOL48762.1"/>
    </source>
</evidence>
<dbReference type="Proteomes" id="UP000593875">
    <property type="component" value="Chromosome"/>
</dbReference>
<reference evidence="2 3" key="1">
    <citation type="submission" date="2020-10" db="EMBL/GenBank/DDBJ databases">
        <title>Genome sequencing of Massilia sp. LPB0304.</title>
        <authorList>
            <person name="Kim J."/>
        </authorList>
    </citation>
    <scope>NUCLEOTIDE SEQUENCE [LARGE SCALE GENOMIC DNA]</scope>
    <source>
        <strain evidence="2 3">LPB0304</strain>
    </source>
</reference>
<protein>
    <submittedName>
        <fullName evidence="2">DUF2183 domain-containing protein</fullName>
    </submittedName>
</protein>